<evidence type="ECO:0000313" key="1">
    <source>
        <dbReference type="EMBL" id="QHS88308.1"/>
    </source>
</evidence>
<accession>A0A6C0B9Y1</accession>
<proteinExistence type="predicted"/>
<protein>
    <submittedName>
        <fullName evidence="1">Uncharacterized protein</fullName>
    </submittedName>
</protein>
<reference evidence="1" key="1">
    <citation type="journal article" date="2020" name="Nature">
        <title>Giant virus diversity and host interactions through global metagenomics.</title>
        <authorList>
            <person name="Schulz F."/>
            <person name="Roux S."/>
            <person name="Paez-Espino D."/>
            <person name="Jungbluth S."/>
            <person name="Walsh D.A."/>
            <person name="Denef V.J."/>
            <person name="McMahon K.D."/>
            <person name="Konstantinidis K.T."/>
            <person name="Eloe-Fadrosh E.A."/>
            <person name="Kyrpides N.C."/>
            <person name="Woyke T."/>
        </authorList>
    </citation>
    <scope>NUCLEOTIDE SEQUENCE</scope>
    <source>
        <strain evidence="1">GVMAG-M-3300010158-55</strain>
    </source>
</reference>
<dbReference type="AlphaFoldDB" id="A0A6C0B9Y1"/>
<name>A0A6C0B9Y1_9ZZZZ</name>
<sequence length="80" mass="9353">MKFGYLFFLNPSFIKNIDKPVCKDCKYFKYDPIYNDYNFGRCGVFGNKDLITGKITFEDVIIARRKDCGVNGTYFEPIIL</sequence>
<dbReference type="EMBL" id="MN739095">
    <property type="protein sequence ID" value="QHS88308.1"/>
    <property type="molecule type" value="Genomic_DNA"/>
</dbReference>
<organism evidence="1">
    <name type="scientific">viral metagenome</name>
    <dbReference type="NCBI Taxonomy" id="1070528"/>
    <lineage>
        <taxon>unclassified sequences</taxon>
        <taxon>metagenomes</taxon>
        <taxon>organismal metagenomes</taxon>
    </lineage>
</organism>